<dbReference type="EMBL" id="PVZC01000006">
    <property type="protein sequence ID" value="PRX97147.1"/>
    <property type="molecule type" value="Genomic_DNA"/>
</dbReference>
<keyword evidence="2" id="KW-1185">Reference proteome</keyword>
<dbReference type="SUPFAM" id="SSF102405">
    <property type="entry name" value="MCP/YpsA-like"/>
    <property type="match status" value="1"/>
</dbReference>
<evidence type="ECO:0000313" key="1">
    <source>
        <dbReference type="EMBL" id="PRX97147.1"/>
    </source>
</evidence>
<sequence>MPIQVAVCGPSDAGAELSRQAHEVGRLLAQRSAVVICGGYSGVMGAVAAGARSAGGMVIGVLSGADRSGAAPGLSAVLPTGMGQARNNIIVNAADAVIVIGSSWGSVSELALAKRRGGIPVVQLGGWRIYDADGRPVEGIGHADDPEDAVRQALGSPVHLPATGPNGLR</sequence>
<dbReference type="Pfam" id="PF18306">
    <property type="entry name" value="LDcluster4"/>
    <property type="match status" value="1"/>
</dbReference>
<organism evidence="1 2">
    <name type="scientific">Allonocardiopsis opalescens</name>
    <dbReference type="NCBI Taxonomy" id="1144618"/>
    <lineage>
        <taxon>Bacteria</taxon>
        <taxon>Bacillati</taxon>
        <taxon>Actinomycetota</taxon>
        <taxon>Actinomycetes</taxon>
        <taxon>Streptosporangiales</taxon>
        <taxon>Allonocardiopsis</taxon>
    </lineage>
</organism>
<comment type="caution">
    <text evidence="1">The sequence shown here is derived from an EMBL/GenBank/DDBJ whole genome shotgun (WGS) entry which is preliminary data.</text>
</comment>
<dbReference type="InterPro" id="IPR041164">
    <property type="entry name" value="LDcluster4"/>
</dbReference>
<dbReference type="Gene3D" id="3.40.50.450">
    <property type="match status" value="1"/>
</dbReference>
<dbReference type="RefSeq" id="WP_106248947.1">
    <property type="nucleotide sequence ID" value="NZ_PVZC01000006.1"/>
</dbReference>
<dbReference type="Proteomes" id="UP000237846">
    <property type="component" value="Unassembled WGS sequence"/>
</dbReference>
<protein>
    <recommendedName>
        <fullName evidence="3">TIGR00725 family protein</fullName>
    </recommendedName>
</protein>
<accession>A0A2T0Q033</accession>
<evidence type="ECO:0000313" key="2">
    <source>
        <dbReference type="Proteomes" id="UP000237846"/>
    </source>
</evidence>
<dbReference type="InterPro" id="IPR052341">
    <property type="entry name" value="LOG_family_nucleotidases"/>
</dbReference>
<dbReference type="PANTHER" id="PTHR43393">
    <property type="entry name" value="CYTOKININ RIBOSIDE 5'-MONOPHOSPHATE PHOSPHORIBOHYDROLASE"/>
    <property type="match status" value="1"/>
</dbReference>
<reference evidence="1 2" key="1">
    <citation type="submission" date="2018-03" db="EMBL/GenBank/DDBJ databases">
        <title>Genomic Encyclopedia of Archaeal and Bacterial Type Strains, Phase II (KMG-II): from individual species to whole genera.</title>
        <authorList>
            <person name="Goeker M."/>
        </authorList>
    </citation>
    <scope>NUCLEOTIDE SEQUENCE [LARGE SCALE GENOMIC DNA]</scope>
    <source>
        <strain evidence="1 2">DSM 45601</strain>
    </source>
</reference>
<gene>
    <name evidence="1" type="ORF">CLV72_106183</name>
</gene>
<dbReference type="PANTHER" id="PTHR43393:SF3">
    <property type="entry name" value="LYSINE DECARBOXYLASE-LIKE PROTEIN"/>
    <property type="match status" value="1"/>
</dbReference>
<name>A0A2T0Q033_9ACTN</name>
<proteinExistence type="predicted"/>
<evidence type="ECO:0008006" key="3">
    <source>
        <dbReference type="Google" id="ProtNLM"/>
    </source>
</evidence>
<dbReference type="OrthoDB" id="9794039at2"/>
<dbReference type="GO" id="GO:0005829">
    <property type="term" value="C:cytosol"/>
    <property type="evidence" value="ECO:0007669"/>
    <property type="project" value="TreeGrafter"/>
</dbReference>
<dbReference type="AlphaFoldDB" id="A0A2T0Q033"/>